<gene>
    <name evidence="1" type="ORF">UFOVP402_60</name>
</gene>
<proteinExistence type="predicted"/>
<dbReference type="EMBL" id="LR796374">
    <property type="protein sequence ID" value="CAB4140700.1"/>
    <property type="molecule type" value="Genomic_DNA"/>
</dbReference>
<evidence type="ECO:0000313" key="1">
    <source>
        <dbReference type="EMBL" id="CAB4140700.1"/>
    </source>
</evidence>
<reference evidence="1" key="1">
    <citation type="submission" date="2020-04" db="EMBL/GenBank/DDBJ databases">
        <authorList>
            <person name="Chiriac C."/>
            <person name="Salcher M."/>
            <person name="Ghai R."/>
            <person name="Kavagutti S V."/>
        </authorList>
    </citation>
    <scope>NUCLEOTIDE SEQUENCE</scope>
</reference>
<accession>A0A6J5M6J6</accession>
<organism evidence="1">
    <name type="scientific">uncultured Caudovirales phage</name>
    <dbReference type="NCBI Taxonomy" id="2100421"/>
    <lineage>
        <taxon>Viruses</taxon>
        <taxon>Duplodnaviria</taxon>
        <taxon>Heunggongvirae</taxon>
        <taxon>Uroviricota</taxon>
        <taxon>Caudoviricetes</taxon>
        <taxon>Peduoviridae</taxon>
        <taxon>Maltschvirus</taxon>
        <taxon>Maltschvirus maltsch</taxon>
    </lineage>
</organism>
<sequence>MYSHPKILEVIGKMQPADLQDELRQELAVIICKLPDDRLFDYCNRKVLLFHCIRSILNMAKSGKSTFWYTFRRFPSLMTELTNYNQQWEEPNEDMTPIYHTARKKMDELPAQERKAVETYLEHGTFISVQRKLQMAQLPAKKLVSNGIAKVKHSVKGASKIRATVEIELVLTCDETPDNIMDVLSDASGYIEQNLRNRTVSNYAYITNVKEARLK</sequence>
<protein>
    <submittedName>
        <fullName evidence="1">Uncharacterized protein</fullName>
    </submittedName>
</protein>
<name>A0A6J5M6J6_9CAUD</name>